<evidence type="ECO:0000256" key="8">
    <source>
        <dbReference type="ARBA" id="ARBA00022759"/>
    </source>
</evidence>
<keyword evidence="14" id="KW-0239">DNA-directed DNA polymerase</keyword>
<keyword evidence="7" id="KW-0064">Aspartyl protease</keyword>
<dbReference type="GO" id="GO:0003964">
    <property type="term" value="F:RNA-directed DNA polymerase activity"/>
    <property type="evidence" value="ECO:0007669"/>
    <property type="project" value="UniProtKB-KW"/>
</dbReference>
<keyword evidence="17" id="KW-0539">Nucleus</keyword>
<organism evidence="20 21">
    <name type="scientific">Rhizoctonia solani</name>
    <dbReference type="NCBI Taxonomy" id="456999"/>
    <lineage>
        <taxon>Eukaryota</taxon>
        <taxon>Fungi</taxon>
        <taxon>Dikarya</taxon>
        <taxon>Basidiomycota</taxon>
        <taxon>Agaricomycotina</taxon>
        <taxon>Agaricomycetes</taxon>
        <taxon>Cantharellales</taxon>
        <taxon>Ceratobasidiaceae</taxon>
        <taxon>Rhizoctonia</taxon>
    </lineage>
</organism>
<protein>
    <recommendedName>
        <fullName evidence="22">Retrotransposable element Tf2 155 kDa protein type 1</fullName>
    </recommendedName>
</protein>
<evidence type="ECO:0000256" key="14">
    <source>
        <dbReference type="ARBA" id="ARBA00022932"/>
    </source>
</evidence>
<dbReference type="GO" id="GO:0006508">
    <property type="term" value="P:proteolysis"/>
    <property type="evidence" value="ECO:0007669"/>
    <property type="project" value="UniProtKB-KW"/>
</dbReference>
<feature type="domain" description="Chromo" evidence="18">
    <location>
        <begin position="872"/>
        <end position="931"/>
    </location>
</feature>
<dbReference type="InterPro" id="IPR043502">
    <property type="entry name" value="DNA/RNA_pol_sf"/>
</dbReference>
<dbReference type="Pfam" id="PF17921">
    <property type="entry name" value="Integrase_H2C2"/>
    <property type="match status" value="1"/>
</dbReference>
<dbReference type="GO" id="GO:0004190">
    <property type="term" value="F:aspartic-type endopeptidase activity"/>
    <property type="evidence" value="ECO:0007669"/>
    <property type="project" value="UniProtKB-KW"/>
</dbReference>
<evidence type="ECO:0000256" key="9">
    <source>
        <dbReference type="ARBA" id="ARBA00022801"/>
    </source>
</evidence>
<dbReference type="FunFam" id="3.30.70.270:FF:000026">
    <property type="entry name" value="Transposon Ty3-G Gag-Pol polyprotein"/>
    <property type="match status" value="1"/>
</dbReference>
<keyword evidence="6" id="KW-0479">Metal-binding</keyword>
<dbReference type="InterPro" id="IPR041588">
    <property type="entry name" value="Integrase_H2C2"/>
</dbReference>
<dbReference type="Gene3D" id="1.10.340.70">
    <property type="match status" value="1"/>
</dbReference>
<dbReference type="GO" id="GO:0006338">
    <property type="term" value="P:chromatin remodeling"/>
    <property type="evidence" value="ECO:0007669"/>
    <property type="project" value="UniProtKB-ARBA"/>
</dbReference>
<keyword evidence="15" id="KW-0238">DNA-binding</keyword>
<evidence type="ECO:0000256" key="7">
    <source>
        <dbReference type="ARBA" id="ARBA00022750"/>
    </source>
</evidence>
<evidence type="ECO:0000313" key="21">
    <source>
        <dbReference type="Proteomes" id="UP000602905"/>
    </source>
</evidence>
<keyword evidence="12" id="KW-0229">DNA integration</keyword>
<dbReference type="Pfam" id="PF24626">
    <property type="entry name" value="SH3_Tf2-1"/>
    <property type="match status" value="1"/>
</dbReference>
<dbReference type="InterPro" id="IPR012337">
    <property type="entry name" value="RNaseH-like_sf"/>
</dbReference>
<keyword evidence="2" id="KW-0645">Protease</keyword>
<keyword evidence="8" id="KW-0255">Endonuclease</keyword>
<dbReference type="GO" id="GO:0003887">
    <property type="term" value="F:DNA-directed DNA polymerase activity"/>
    <property type="evidence" value="ECO:0007669"/>
    <property type="project" value="UniProtKB-KW"/>
</dbReference>
<name>A0A8H7HQB1_9AGAM</name>
<dbReference type="SMART" id="SM00298">
    <property type="entry name" value="CHROMO"/>
    <property type="match status" value="1"/>
</dbReference>
<dbReference type="InterPro" id="IPR041373">
    <property type="entry name" value="RT_RNaseH"/>
</dbReference>
<dbReference type="InterPro" id="IPR001584">
    <property type="entry name" value="Integrase_cat-core"/>
</dbReference>
<dbReference type="InterPro" id="IPR036397">
    <property type="entry name" value="RNaseH_sf"/>
</dbReference>
<dbReference type="FunFam" id="3.10.20.370:FF:000001">
    <property type="entry name" value="Retrovirus-related Pol polyprotein from transposon 17.6-like protein"/>
    <property type="match status" value="1"/>
</dbReference>
<comment type="caution">
    <text evidence="20">The sequence shown here is derived from an EMBL/GenBank/DDBJ whole genome shotgun (WGS) entry which is preliminary data.</text>
</comment>
<accession>A0A8H7HQB1</accession>
<dbReference type="EMBL" id="JACYCD010000151">
    <property type="protein sequence ID" value="KAF8701613.1"/>
    <property type="molecule type" value="Genomic_DNA"/>
</dbReference>
<dbReference type="PANTHER" id="PTHR37984">
    <property type="entry name" value="PROTEIN CBG26694"/>
    <property type="match status" value="1"/>
</dbReference>
<dbReference type="SUPFAM" id="SSF54160">
    <property type="entry name" value="Chromo domain-like"/>
    <property type="match status" value="1"/>
</dbReference>
<dbReference type="PROSITE" id="PS50994">
    <property type="entry name" value="INTEGRASE"/>
    <property type="match status" value="1"/>
</dbReference>
<evidence type="ECO:0008006" key="22">
    <source>
        <dbReference type="Google" id="ProtNLM"/>
    </source>
</evidence>
<dbReference type="InterPro" id="IPR050951">
    <property type="entry name" value="Retrovirus_Pol_polyprotein"/>
</dbReference>
<dbReference type="PROSITE" id="PS00598">
    <property type="entry name" value="CHROMO_1"/>
    <property type="match status" value="1"/>
</dbReference>
<dbReference type="InterPro" id="IPR016197">
    <property type="entry name" value="Chromo-like_dom_sf"/>
</dbReference>
<dbReference type="GO" id="GO:0004519">
    <property type="term" value="F:endonuclease activity"/>
    <property type="evidence" value="ECO:0007669"/>
    <property type="project" value="UniProtKB-KW"/>
</dbReference>
<evidence type="ECO:0000259" key="18">
    <source>
        <dbReference type="PROSITE" id="PS50013"/>
    </source>
</evidence>
<dbReference type="GO" id="GO:0015074">
    <property type="term" value="P:DNA integration"/>
    <property type="evidence" value="ECO:0007669"/>
    <property type="project" value="UniProtKB-KW"/>
</dbReference>
<reference evidence="20" key="1">
    <citation type="submission" date="2020-09" db="EMBL/GenBank/DDBJ databases">
        <title>Comparative genome analyses of four rice-infecting Rhizoctonia solani isolates reveal extensive enrichment of homogalacturonan modification genes.</title>
        <authorList>
            <person name="Lee D.-Y."/>
            <person name="Jeon J."/>
            <person name="Kim K.-T."/>
            <person name="Cheong K."/>
            <person name="Song H."/>
            <person name="Choi G."/>
            <person name="Ko J."/>
            <person name="Opiyo S.O."/>
            <person name="Zuo S."/>
            <person name="Madhav S."/>
            <person name="Lee Y.-H."/>
            <person name="Wang G.-L."/>
        </authorList>
    </citation>
    <scope>NUCLEOTIDE SEQUENCE</scope>
    <source>
        <strain evidence="20">AG1-IA WGL</strain>
    </source>
</reference>
<evidence type="ECO:0000256" key="5">
    <source>
        <dbReference type="ARBA" id="ARBA00022722"/>
    </source>
</evidence>
<dbReference type="CDD" id="cd01647">
    <property type="entry name" value="RT_LTR"/>
    <property type="match status" value="1"/>
</dbReference>
<keyword evidence="3" id="KW-0808">Transferase</keyword>
<dbReference type="GO" id="GO:0006310">
    <property type="term" value="P:DNA recombination"/>
    <property type="evidence" value="ECO:0007669"/>
    <property type="project" value="UniProtKB-KW"/>
</dbReference>
<evidence type="ECO:0000256" key="16">
    <source>
        <dbReference type="ARBA" id="ARBA00023172"/>
    </source>
</evidence>
<evidence type="ECO:0000313" key="20">
    <source>
        <dbReference type="EMBL" id="KAF8701613.1"/>
    </source>
</evidence>
<evidence type="ECO:0000259" key="19">
    <source>
        <dbReference type="PROSITE" id="PS50994"/>
    </source>
</evidence>
<dbReference type="Gene3D" id="3.10.20.370">
    <property type="match status" value="1"/>
</dbReference>
<evidence type="ECO:0000256" key="10">
    <source>
        <dbReference type="ARBA" id="ARBA00022842"/>
    </source>
</evidence>
<dbReference type="SUPFAM" id="SSF53098">
    <property type="entry name" value="Ribonuclease H-like"/>
    <property type="match status" value="1"/>
</dbReference>
<evidence type="ECO:0000256" key="4">
    <source>
        <dbReference type="ARBA" id="ARBA00022695"/>
    </source>
</evidence>
<keyword evidence="16" id="KW-0233">DNA recombination</keyword>
<dbReference type="Gene3D" id="2.40.50.40">
    <property type="match status" value="1"/>
</dbReference>
<feature type="non-terminal residue" evidence="20">
    <location>
        <position position="987"/>
    </location>
</feature>
<keyword evidence="13" id="KW-0695">RNA-directed DNA polymerase</keyword>
<keyword evidence="10" id="KW-0460">Magnesium</keyword>
<keyword evidence="4" id="KW-0548">Nucleotidyltransferase</keyword>
<comment type="subcellular location">
    <subcellularLocation>
        <location evidence="1">Nucleus</location>
    </subcellularLocation>
</comment>
<dbReference type="AlphaFoldDB" id="A0A8H7HQB1"/>
<dbReference type="GO" id="GO:0003677">
    <property type="term" value="F:DNA binding"/>
    <property type="evidence" value="ECO:0007669"/>
    <property type="project" value="UniProtKB-KW"/>
</dbReference>
<sequence length="987" mass="112363">MKVSLCLATEAQAGSINPEPQNLSVDFQELQKVFSEEFFTTLPEHCPYDIAIDLEEDKQPPYGPIYSMTPAEREALKEHIDSELAAGKIVPTTSPAGAPVMFVKRVDGRLCSVVDYCWLNAITIKDRYALPRQDKLIEKLHHAKIFTKLVLRNGYHNIRIKEGDEWKAAFCTALGHFAPTVMQFGLSNAPAVFMRFMNNIFCDLLDISVVVYLDDILIFSNSRKEHVEHVKQVLSCLLKHNLCCNPAKCYFFVTEVTYIGLVITPEGISMEKDKVQAIMDWPEPQNVKQVQSFLGFANFYHCFVPNFSCLACPLNNLTQKEQPWIWLEEQKAASDAIKAEICKEPVLAHPDESKPYTLETDASGAAMGAVLSQRKEDGFLHPVAFMSASFSPAELNYDTHDKELLAIICAFEHWRIFLEGTEQPITVFTDHKNLEYWKSARTFNRHHARWHLMLASYKQPDHMDLEPSPQVMIPESHFEAFSAHIDLSLLDQIKEATQEDPSLDTILLAVSDPKSMPHSIAQKFKDYAIQEGLLLYQGRIVVPDEPEIKQQLLSHFHDSPASGHQGRAQTLELISCHYYWPAMKFQVNCYVESCEICQRSKGHLHNYALNLLSCKGYDSILVVVDCLSKMMHLVPCKETATAEDVAQMFLEHVWKLHGTPKCTVSDRGTTFNSKFLKALYKSLQITPSFSTAYHPQSDGQTEIKNQWLEAYLHPFINHRQSEWVDWLPLAEFAHNNARSKATGKSPFEIVAKQLAETIQEVQASIKWAQERYKQADTGKPPPEFQPGDKVWLLASNITFQCPNKKLDYKQYGPFSVMERVGSHAYCLALPETMQIHDVFHVSLLSAFKQDTEFDCTFTPLLPVITAEGEEEYEVDKFVDWAAEDGIWKYRVRWKGYAPHEDTWEPAKDLQHCKDKLRNFFANYPDALAANNAIPANARRVKRGKIVKELSKSKTACFVTLQALTAKTCPAKLFLHSPLSQHAHLQLH</sequence>
<keyword evidence="5" id="KW-0540">Nuclease</keyword>
<dbReference type="InterPro" id="IPR023779">
    <property type="entry name" value="Chromodomain_CS"/>
</dbReference>
<dbReference type="GO" id="GO:0046872">
    <property type="term" value="F:metal ion binding"/>
    <property type="evidence" value="ECO:0007669"/>
    <property type="project" value="UniProtKB-KW"/>
</dbReference>
<keyword evidence="11" id="KW-0694">RNA-binding</keyword>
<dbReference type="Pfam" id="PF00665">
    <property type="entry name" value="rve"/>
    <property type="match status" value="1"/>
</dbReference>
<dbReference type="InterPro" id="IPR000477">
    <property type="entry name" value="RT_dom"/>
</dbReference>
<keyword evidence="9" id="KW-0378">Hydrolase</keyword>
<dbReference type="Pfam" id="PF00078">
    <property type="entry name" value="RVT_1"/>
    <property type="match status" value="1"/>
</dbReference>
<dbReference type="GO" id="GO:0005634">
    <property type="term" value="C:nucleus"/>
    <property type="evidence" value="ECO:0007669"/>
    <property type="project" value="UniProtKB-SubCell"/>
</dbReference>
<dbReference type="Gene3D" id="3.30.420.10">
    <property type="entry name" value="Ribonuclease H-like superfamily/Ribonuclease H"/>
    <property type="match status" value="1"/>
</dbReference>
<evidence type="ECO:0000256" key="1">
    <source>
        <dbReference type="ARBA" id="ARBA00004123"/>
    </source>
</evidence>
<evidence type="ECO:0000256" key="6">
    <source>
        <dbReference type="ARBA" id="ARBA00022723"/>
    </source>
</evidence>
<evidence type="ECO:0000256" key="2">
    <source>
        <dbReference type="ARBA" id="ARBA00022670"/>
    </source>
</evidence>
<dbReference type="Pfam" id="PF00385">
    <property type="entry name" value="Chromo"/>
    <property type="match status" value="1"/>
</dbReference>
<evidence type="ECO:0000256" key="15">
    <source>
        <dbReference type="ARBA" id="ARBA00023125"/>
    </source>
</evidence>
<feature type="domain" description="Integrase catalytic" evidence="19">
    <location>
        <begin position="599"/>
        <end position="754"/>
    </location>
</feature>
<dbReference type="Gene3D" id="3.30.70.270">
    <property type="match status" value="2"/>
</dbReference>
<evidence type="ECO:0000256" key="12">
    <source>
        <dbReference type="ARBA" id="ARBA00022908"/>
    </source>
</evidence>
<proteinExistence type="predicted"/>
<dbReference type="PANTHER" id="PTHR37984:SF5">
    <property type="entry name" value="PROTEIN NYNRIN-LIKE"/>
    <property type="match status" value="1"/>
</dbReference>
<dbReference type="GO" id="GO:0003723">
    <property type="term" value="F:RNA binding"/>
    <property type="evidence" value="ECO:0007669"/>
    <property type="project" value="UniProtKB-KW"/>
</dbReference>
<gene>
    <name evidence="20" type="ORF">RHS03_06490</name>
</gene>
<dbReference type="InterPro" id="IPR056924">
    <property type="entry name" value="SH3_Tf2-1"/>
</dbReference>
<dbReference type="InterPro" id="IPR043128">
    <property type="entry name" value="Rev_trsase/Diguanyl_cyclase"/>
</dbReference>
<evidence type="ECO:0000256" key="11">
    <source>
        <dbReference type="ARBA" id="ARBA00022884"/>
    </source>
</evidence>
<evidence type="ECO:0000256" key="13">
    <source>
        <dbReference type="ARBA" id="ARBA00022918"/>
    </source>
</evidence>
<dbReference type="InterPro" id="IPR000953">
    <property type="entry name" value="Chromo/chromo_shadow_dom"/>
</dbReference>
<dbReference type="CDD" id="cd09274">
    <property type="entry name" value="RNase_HI_RT_Ty3"/>
    <property type="match status" value="1"/>
</dbReference>
<dbReference type="FunFam" id="1.10.340.70:FF:000001">
    <property type="entry name" value="Retrovirus-related Pol polyprotein from transposon gypsy-like Protein"/>
    <property type="match status" value="1"/>
</dbReference>
<dbReference type="Proteomes" id="UP000602905">
    <property type="component" value="Unassembled WGS sequence"/>
</dbReference>
<dbReference type="Pfam" id="PF17917">
    <property type="entry name" value="RT_RNaseH"/>
    <property type="match status" value="1"/>
</dbReference>
<dbReference type="InterPro" id="IPR023780">
    <property type="entry name" value="Chromo_domain"/>
</dbReference>
<dbReference type="OrthoDB" id="433924at2759"/>
<dbReference type="Gene3D" id="3.10.10.10">
    <property type="entry name" value="HIV Type 1 Reverse Transcriptase, subunit A, domain 1"/>
    <property type="match status" value="1"/>
</dbReference>
<dbReference type="SUPFAM" id="SSF56672">
    <property type="entry name" value="DNA/RNA polymerases"/>
    <property type="match status" value="1"/>
</dbReference>
<evidence type="ECO:0000256" key="3">
    <source>
        <dbReference type="ARBA" id="ARBA00022679"/>
    </source>
</evidence>
<dbReference type="PROSITE" id="PS50013">
    <property type="entry name" value="CHROMO_2"/>
    <property type="match status" value="1"/>
</dbReference>
<evidence type="ECO:0000256" key="17">
    <source>
        <dbReference type="ARBA" id="ARBA00023242"/>
    </source>
</evidence>